<dbReference type="EMBL" id="LT629742">
    <property type="protein sequence ID" value="SDS59863.1"/>
    <property type="molecule type" value="Genomic_DNA"/>
</dbReference>
<dbReference type="Proteomes" id="UP000181956">
    <property type="component" value="Chromosome I"/>
</dbReference>
<dbReference type="GO" id="GO:0047617">
    <property type="term" value="F:fatty acyl-CoA hydrolase activity"/>
    <property type="evidence" value="ECO:0007669"/>
    <property type="project" value="TreeGrafter"/>
</dbReference>
<keyword evidence="1" id="KW-0378">Hydrolase</keyword>
<gene>
    <name evidence="1" type="ORF">SAMN04489834_1772</name>
</gene>
<accession>A0A1H1TI23</accession>
<protein>
    <submittedName>
        <fullName evidence="1">Acyl-CoA thioester hydrolase</fullName>
    </submittedName>
</protein>
<dbReference type="PANTHER" id="PTHR31793">
    <property type="entry name" value="4-HYDROXYBENZOYL-COA THIOESTERASE FAMILY MEMBER"/>
    <property type="match status" value="1"/>
</dbReference>
<proteinExistence type="predicted"/>
<dbReference type="CDD" id="cd00586">
    <property type="entry name" value="4HBT"/>
    <property type="match status" value="1"/>
</dbReference>
<reference evidence="2" key="1">
    <citation type="submission" date="2016-10" db="EMBL/GenBank/DDBJ databases">
        <authorList>
            <person name="Varghese N."/>
            <person name="Submissions S."/>
        </authorList>
    </citation>
    <scope>NUCLEOTIDE SEQUENCE [LARGE SCALE GENOMIC DNA]</scope>
    <source>
        <strain evidence="2">DSM 21772</strain>
    </source>
</reference>
<sequence length="161" mass="17917">MRLHVPIRLRWSDLDAYGHVNNAEMLRLLEEARIQAFWADDADLGGQGAVGASTAVLDARPGAATLSLIARQEIEYLAPIPYLRAPLDVELWIGNLGGASLEVCYQVWSPESTEAQTLYTRAATTIVLVDAVTERPRRISAEERAAWTPYLEDPVQFAKRR</sequence>
<dbReference type="InterPro" id="IPR050563">
    <property type="entry name" value="4-hydroxybenzoyl-CoA_TE"/>
</dbReference>
<dbReference type="RefSeq" id="WP_083363707.1">
    <property type="nucleotide sequence ID" value="NZ_LT629742.1"/>
</dbReference>
<name>A0A1H1TI23_9MICO</name>
<dbReference type="OrthoDB" id="9799036at2"/>
<dbReference type="STRING" id="412690.SAMN04489834_1772"/>
<keyword evidence="2" id="KW-1185">Reference proteome</keyword>
<organism evidence="1 2">
    <name type="scientific">Microterricola viridarii</name>
    <dbReference type="NCBI Taxonomy" id="412690"/>
    <lineage>
        <taxon>Bacteria</taxon>
        <taxon>Bacillati</taxon>
        <taxon>Actinomycetota</taxon>
        <taxon>Actinomycetes</taxon>
        <taxon>Micrococcales</taxon>
        <taxon>Microbacteriaceae</taxon>
        <taxon>Microterricola</taxon>
    </lineage>
</organism>
<evidence type="ECO:0000313" key="1">
    <source>
        <dbReference type="EMBL" id="SDS59863.1"/>
    </source>
</evidence>
<evidence type="ECO:0000313" key="2">
    <source>
        <dbReference type="Proteomes" id="UP000181956"/>
    </source>
</evidence>
<dbReference type="AlphaFoldDB" id="A0A1H1TI23"/>
<dbReference type="Pfam" id="PF13279">
    <property type="entry name" value="4HBT_2"/>
    <property type="match status" value="1"/>
</dbReference>
<dbReference type="InterPro" id="IPR029069">
    <property type="entry name" value="HotDog_dom_sf"/>
</dbReference>
<dbReference type="SUPFAM" id="SSF54637">
    <property type="entry name" value="Thioesterase/thiol ester dehydrase-isomerase"/>
    <property type="match status" value="1"/>
</dbReference>
<dbReference type="PANTHER" id="PTHR31793:SF24">
    <property type="entry name" value="LONG-CHAIN ACYL-COA THIOESTERASE FADM"/>
    <property type="match status" value="1"/>
</dbReference>
<dbReference type="Gene3D" id="3.10.129.10">
    <property type="entry name" value="Hotdog Thioesterase"/>
    <property type="match status" value="1"/>
</dbReference>